<dbReference type="InterPro" id="IPR004821">
    <property type="entry name" value="Cyt_trans-like"/>
</dbReference>
<reference evidence="10" key="1">
    <citation type="submission" date="2017-02" db="EMBL/GenBank/DDBJ databases">
        <authorList>
            <person name="Varghese N."/>
            <person name="Submissions S."/>
        </authorList>
    </citation>
    <scope>NUCLEOTIDE SEQUENCE [LARGE SCALE GENOMIC DNA]</scope>
    <source>
        <strain evidence="10">ATCC BAA-73</strain>
    </source>
</reference>
<dbReference type="GO" id="GO:0005524">
    <property type="term" value="F:ATP binding"/>
    <property type="evidence" value="ECO:0007669"/>
    <property type="project" value="UniProtKB-KW"/>
</dbReference>
<dbReference type="GO" id="GO:0005829">
    <property type="term" value="C:cytosol"/>
    <property type="evidence" value="ECO:0007669"/>
    <property type="project" value="TreeGrafter"/>
</dbReference>
<comment type="similarity">
    <text evidence="2 8">Belongs to the pantothenate synthetase family.</text>
</comment>
<comment type="miscellaneous">
    <text evidence="8">The reaction proceeds by a bi uni uni bi ping pong mechanism.</text>
</comment>
<comment type="subcellular location">
    <subcellularLocation>
        <location evidence="8">Cytoplasm</location>
    </subcellularLocation>
</comment>
<feature type="active site" description="Proton donor" evidence="8">
    <location>
        <position position="37"/>
    </location>
</feature>
<dbReference type="InterPro" id="IPR042176">
    <property type="entry name" value="Pantoate_ligase_C"/>
</dbReference>
<keyword evidence="5 8" id="KW-0547">Nucleotide-binding</keyword>
<feature type="binding site" evidence="8">
    <location>
        <begin position="147"/>
        <end position="150"/>
    </location>
    <ligand>
        <name>ATP</name>
        <dbReference type="ChEBI" id="CHEBI:30616"/>
    </ligand>
</feature>
<evidence type="ECO:0000256" key="1">
    <source>
        <dbReference type="ARBA" id="ARBA00004990"/>
    </source>
</evidence>
<keyword evidence="10" id="KW-1185">Reference proteome</keyword>
<dbReference type="Gene3D" id="3.40.50.620">
    <property type="entry name" value="HUPs"/>
    <property type="match status" value="1"/>
</dbReference>
<dbReference type="HAMAP" id="MF_00158">
    <property type="entry name" value="PanC"/>
    <property type="match status" value="1"/>
</dbReference>
<accession>A0A1T4QUA7</accession>
<feature type="binding site" evidence="8">
    <location>
        <begin position="184"/>
        <end position="187"/>
    </location>
    <ligand>
        <name>ATP</name>
        <dbReference type="ChEBI" id="CHEBI:30616"/>
    </ligand>
</feature>
<gene>
    <name evidence="8" type="primary">panC</name>
    <name evidence="9" type="ORF">SAMN02745118_02699</name>
</gene>
<dbReference type="RefSeq" id="WP_078811087.1">
    <property type="nucleotide sequence ID" value="NZ_FUWM01000033.1"/>
</dbReference>
<protein>
    <recommendedName>
        <fullName evidence="8">Pantothenate synthetase</fullName>
        <shortName evidence="8">PS</shortName>
        <ecNumber evidence="8">6.3.2.1</ecNumber>
    </recommendedName>
    <alternativeName>
        <fullName evidence="8">Pantoate--beta-alanine ligase</fullName>
    </alternativeName>
    <alternativeName>
        <fullName evidence="8">Pantoate-activating enzyme</fullName>
    </alternativeName>
</protein>
<dbReference type="NCBIfam" id="TIGR00125">
    <property type="entry name" value="cyt_tran_rel"/>
    <property type="match status" value="1"/>
</dbReference>
<evidence type="ECO:0000256" key="4">
    <source>
        <dbReference type="ARBA" id="ARBA00022655"/>
    </source>
</evidence>
<dbReference type="Gene3D" id="3.30.1300.10">
    <property type="entry name" value="Pantoate-beta-alanine ligase, C-terminal domain"/>
    <property type="match status" value="1"/>
</dbReference>
<dbReference type="EC" id="6.3.2.1" evidence="8"/>
<evidence type="ECO:0000256" key="5">
    <source>
        <dbReference type="ARBA" id="ARBA00022741"/>
    </source>
</evidence>
<evidence type="ECO:0000256" key="6">
    <source>
        <dbReference type="ARBA" id="ARBA00022840"/>
    </source>
</evidence>
<evidence type="ECO:0000256" key="2">
    <source>
        <dbReference type="ARBA" id="ARBA00009256"/>
    </source>
</evidence>
<keyword evidence="6 8" id="KW-0067">ATP-binding</keyword>
<keyword evidence="3 8" id="KW-0436">Ligase</keyword>
<dbReference type="EMBL" id="FUWM01000033">
    <property type="protein sequence ID" value="SKA07352.1"/>
    <property type="molecule type" value="Genomic_DNA"/>
</dbReference>
<sequence>MEVYHTIAEIRNFVREQKITGNSVGFVPTMGYLHQGHLTLMEEARKENDIVVVSIFVNPTQFGPDEDYGEYPRDLSRDVELATGVGVDVVFSPQTEEIYLPNSATTVEVEGLTNHLCGATREGHFTGVCTIVSKLFNIINPDRAYFGQKDAQQVLVIKRMVKDLNFDIDIVTVPIVREKDGLAISSRNKYLGQDEREAALVLYQALQIAQNLIGSGERDRDIIKQQLVERIDREPLAEIDYVDIVNQNNLEEAEEIKGEILIALAVYIGKTRLIDNLMLEVDK</sequence>
<evidence type="ECO:0000256" key="7">
    <source>
        <dbReference type="ARBA" id="ARBA00048258"/>
    </source>
</evidence>
<dbReference type="Proteomes" id="UP000190625">
    <property type="component" value="Unassembled WGS sequence"/>
</dbReference>
<dbReference type="NCBIfam" id="TIGR00018">
    <property type="entry name" value="panC"/>
    <property type="match status" value="1"/>
</dbReference>
<organism evidence="9 10">
    <name type="scientific">Selenihalanaerobacter shriftii</name>
    <dbReference type="NCBI Taxonomy" id="142842"/>
    <lineage>
        <taxon>Bacteria</taxon>
        <taxon>Bacillati</taxon>
        <taxon>Bacillota</taxon>
        <taxon>Clostridia</taxon>
        <taxon>Halanaerobiales</taxon>
        <taxon>Halobacteroidaceae</taxon>
        <taxon>Selenihalanaerobacter</taxon>
    </lineage>
</organism>
<name>A0A1T4QUA7_9FIRM</name>
<comment type="pathway">
    <text evidence="1 8">Cofactor biosynthesis; (R)-pantothenate biosynthesis; (R)-pantothenate from (R)-pantoate and beta-alanine: step 1/1.</text>
</comment>
<dbReference type="STRING" id="142842.SAMN02745118_02699"/>
<dbReference type="GO" id="GO:0015940">
    <property type="term" value="P:pantothenate biosynthetic process"/>
    <property type="evidence" value="ECO:0007669"/>
    <property type="project" value="UniProtKB-UniRule"/>
</dbReference>
<comment type="subunit">
    <text evidence="8">Homodimer.</text>
</comment>
<dbReference type="PANTHER" id="PTHR21299:SF1">
    <property type="entry name" value="PANTOATE--BETA-ALANINE LIGASE"/>
    <property type="match status" value="1"/>
</dbReference>
<evidence type="ECO:0000313" key="10">
    <source>
        <dbReference type="Proteomes" id="UP000190625"/>
    </source>
</evidence>
<dbReference type="InterPro" id="IPR014729">
    <property type="entry name" value="Rossmann-like_a/b/a_fold"/>
</dbReference>
<evidence type="ECO:0000313" key="9">
    <source>
        <dbReference type="EMBL" id="SKA07352.1"/>
    </source>
</evidence>
<proteinExistence type="inferred from homology"/>
<keyword evidence="4 8" id="KW-0566">Pantothenate biosynthesis</keyword>
<dbReference type="Pfam" id="PF02569">
    <property type="entry name" value="Pantoate_ligase"/>
    <property type="match status" value="1"/>
</dbReference>
<evidence type="ECO:0000256" key="8">
    <source>
        <dbReference type="HAMAP-Rule" id="MF_00158"/>
    </source>
</evidence>
<feature type="binding site" evidence="8">
    <location>
        <begin position="30"/>
        <end position="37"/>
    </location>
    <ligand>
        <name>ATP</name>
        <dbReference type="ChEBI" id="CHEBI:30616"/>
    </ligand>
</feature>
<evidence type="ECO:0000256" key="3">
    <source>
        <dbReference type="ARBA" id="ARBA00022598"/>
    </source>
</evidence>
<dbReference type="PANTHER" id="PTHR21299">
    <property type="entry name" value="CYTIDYLATE KINASE/PANTOATE-BETA-ALANINE LIGASE"/>
    <property type="match status" value="1"/>
</dbReference>
<comment type="catalytic activity">
    <reaction evidence="7 8">
        <text>(R)-pantoate + beta-alanine + ATP = (R)-pantothenate + AMP + diphosphate + H(+)</text>
        <dbReference type="Rhea" id="RHEA:10912"/>
        <dbReference type="ChEBI" id="CHEBI:15378"/>
        <dbReference type="ChEBI" id="CHEBI:15980"/>
        <dbReference type="ChEBI" id="CHEBI:29032"/>
        <dbReference type="ChEBI" id="CHEBI:30616"/>
        <dbReference type="ChEBI" id="CHEBI:33019"/>
        <dbReference type="ChEBI" id="CHEBI:57966"/>
        <dbReference type="ChEBI" id="CHEBI:456215"/>
        <dbReference type="EC" id="6.3.2.1"/>
    </reaction>
</comment>
<dbReference type="InterPro" id="IPR003721">
    <property type="entry name" value="Pantoate_ligase"/>
</dbReference>
<feature type="binding site" evidence="8">
    <location>
        <position position="176"/>
    </location>
    <ligand>
        <name>ATP</name>
        <dbReference type="ChEBI" id="CHEBI:30616"/>
    </ligand>
</feature>
<dbReference type="FunFam" id="3.30.1300.10:FF:000001">
    <property type="entry name" value="Pantothenate synthetase"/>
    <property type="match status" value="1"/>
</dbReference>
<keyword evidence="8" id="KW-0963">Cytoplasm</keyword>
<dbReference type="SUPFAM" id="SSF52374">
    <property type="entry name" value="Nucleotidylyl transferase"/>
    <property type="match status" value="1"/>
</dbReference>
<dbReference type="OrthoDB" id="9773087at2"/>
<dbReference type="GO" id="GO:0004592">
    <property type="term" value="F:pantoate-beta-alanine ligase activity"/>
    <property type="evidence" value="ECO:0007669"/>
    <property type="project" value="UniProtKB-UniRule"/>
</dbReference>
<dbReference type="UniPathway" id="UPA00028">
    <property type="reaction ID" value="UER00005"/>
</dbReference>
<dbReference type="FunFam" id="3.40.50.620:FF:000013">
    <property type="entry name" value="Pantothenate synthetase"/>
    <property type="match status" value="1"/>
</dbReference>
<comment type="function">
    <text evidence="8">Catalyzes the condensation of pantoate with beta-alanine in an ATP-dependent reaction via a pantoyl-adenylate intermediate.</text>
</comment>
<dbReference type="CDD" id="cd00560">
    <property type="entry name" value="PanC"/>
    <property type="match status" value="1"/>
</dbReference>
<feature type="binding site" evidence="8">
    <location>
        <position position="153"/>
    </location>
    <ligand>
        <name>(R)-pantoate</name>
        <dbReference type="ChEBI" id="CHEBI:15980"/>
    </ligand>
</feature>
<feature type="binding site" evidence="8">
    <location>
        <position position="61"/>
    </location>
    <ligand>
        <name>beta-alanine</name>
        <dbReference type="ChEBI" id="CHEBI:57966"/>
    </ligand>
</feature>
<dbReference type="AlphaFoldDB" id="A0A1T4QUA7"/>
<feature type="binding site" evidence="8">
    <location>
        <position position="61"/>
    </location>
    <ligand>
        <name>(R)-pantoate</name>
        <dbReference type="ChEBI" id="CHEBI:15980"/>
    </ligand>
</feature>